<keyword evidence="3" id="KW-1185">Reference proteome</keyword>
<evidence type="ECO:0000256" key="1">
    <source>
        <dbReference type="SAM" id="MobiDB-lite"/>
    </source>
</evidence>
<evidence type="ECO:0000313" key="2">
    <source>
        <dbReference type="EMBL" id="GAP48133.1"/>
    </source>
</evidence>
<gene>
    <name evidence="2" type="ORF">SAZU_2959</name>
</gene>
<name>A0A0K8PK75_STRAJ</name>
<sequence length="56" mass="5737">MIKAGAGDGIKTLAPRWVDGSDERTGGGGPGDMTGPERGRRGLWAGRAGMAGWPEL</sequence>
<proteinExistence type="predicted"/>
<dbReference type="PATRIC" id="fig|146537.3.peg.3117"/>
<dbReference type="AlphaFoldDB" id="A0A0K8PK75"/>
<dbReference type="EMBL" id="DF968254">
    <property type="protein sequence ID" value="GAP48133.1"/>
    <property type="molecule type" value="Genomic_DNA"/>
</dbReference>
<organism evidence="2 3">
    <name type="scientific">Streptomyces azureus</name>
    <dbReference type="NCBI Taxonomy" id="146537"/>
    <lineage>
        <taxon>Bacteria</taxon>
        <taxon>Bacillati</taxon>
        <taxon>Actinomycetota</taxon>
        <taxon>Actinomycetes</taxon>
        <taxon>Kitasatosporales</taxon>
        <taxon>Streptomycetaceae</taxon>
        <taxon>Streptomyces</taxon>
    </lineage>
</organism>
<evidence type="ECO:0000313" key="3">
    <source>
        <dbReference type="Proteomes" id="UP000053859"/>
    </source>
</evidence>
<feature type="compositionally biased region" description="Low complexity" evidence="1">
    <location>
        <begin position="42"/>
        <end position="56"/>
    </location>
</feature>
<reference evidence="2" key="1">
    <citation type="journal article" date="2015" name="Genome Announc.">
        <title>Draft Genome Sequence of Thiostrepton-Producing Streptomyces azureus ATCC 14921.</title>
        <authorList>
            <person name="Sakihara K."/>
            <person name="Maeda J."/>
            <person name="Tashiro K."/>
            <person name="Fujino Y."/>
            <person name="Kuhara S."/>
            <person name="Ohshima T."/>
            <person name="Ogata S."/>
            <person name="Doi K."/>
        </authorList>
    </citation>
    <scope>NUCLEOTIDE SEQUENCE [LARGE SCALE GENOMIC DNA]</scope>
    <source>
        <strain evidence="2">ATCC14921</strain>
    </source>
</reference>
<accession>A0A0K8PK75</accession>
<feature type="region of interest" description="Disordered" evidence="1">
    <location>
        <begin position="1"/>
        <end position="56"/>
    </location>
</feature>
<dbReference type="Proteomes" id="UP000053859">
    <property type="component" value="Unassembled WGS sequence"/>
</dbReference>
<protein>
    <submittedName>
        <fullName evidence="2">Dimethylglycine dehydrogenase</fullName>
    </submittedName>
</protein>